<keyword evidence="4 8" id="KW-0493">Microtubule</keyword>
<dbReference type="InterPro" id="IPR037177">
    <property type="entry name" value="DLC_sf"/>
</dbReference>
<dbReference type="STRING" id="307972.A0A2G8LHR2"/>
<comment type="similarity">
    <text evidence="2 8">Belongs to the dynein light chain family.</text>
</comment>
<keyword evidence="6 8" id="KW-0505">Motor protein</keyword>
<keyword evidence="7 8" id="KW-0206">Cytoskeleton</keyword>
<name>A0A2G8LHR2_STIJA</name>
<dbReference type="SUPFAM" id="SSF54648">
    <property type="entry name" value="DLC"/>
    <property type="match status" value="1"/>
</dbReference>
<evidence type="ECO:0000256" key="9">
    <source>
        <dbReference type="SAM" id="MobiDB-lite"/>
    </source>
</evidence>
<gene>
    <name evidence="10" type="ORF">BSL78_03347</name>
</gene>
<dbReference type="Pfam" id="PF01221">
    <property type="entry name" value="Dynein_light"/>
    <property type="match status" value="1"/>
</dbReference>
<dbReference type="InterPro" id="IPR019763">
    <property type="entry name" value="Dynein_light_1/2_CS"/>
</dbReference>
<dbReference type="InterPro" id="IPR001372">
    <property type="entry name" value="Dynein_light_chain_typ-1/2"/>
</dbReference>
<evidence type="ECO:0000256" key="6">
    <source>
        <dbReference type="ARBA" id="ARBA00023175"/>
    </source>
</evidence>
<evidence type="ECO:0000256" key="1">
    <source>
        <dbReference type="ARBA" id="ARBA00004245"/>
    </source>
</evidence>
<evidence type="ECO:0000313" key="10">
    <source>
        <dbReference type="EMBL" id="PIK59775.1"/>
    </source>
</evidence>
<dbReference type="GO" id="GO:0005868">
    <property type="term" value="C:cytoplasmic dynein complex"/>
    <property type="evidence" value="ECO:0007669"/>
    <property type="project" value="TreeGrafter"/>
</dbReference>
<evidence type="ECO:0000256" key="2">
    <source>
        <dbReference type="ARBA" id="ARBA00010156"/>
    </source>
</evidence>
<dbReference type="OrthoDB" id="6506078at2759"/>
<dbReference type="GO" id="GO:0045505">
    <property type="term" value="F:dynein intermediate chain binding"/>
    <property type="evidence" value="ECO:0007669"/>
    <property type="project" value="TreeGrafter"/>
</dbReference>
<evidence type="ECO:0000256" key="3">
    <source>
        <dbReference type="ARBA" id="ARBA00022490"/>
    </source>
</evidence>
<dbReference type="SMART" id="SM01375">
    <property type="entry name" value="Dynein_light"/>
    <property type="match status" value="1"/>
</dbReference>
<dbReference type="Gene3D" id="3.30.740.10">
    <property type="entry name" value="Protein Inhibitor Of Neuronal Nitric Oxide Synthase"/>
    <property type="match status" value="1"/>
</dbReference>
<keyword evidence="3 8" id="KW-0963">Cytoplasm</keyword>
<organism evidence="10 11">
    <name type="scientific">Stichopus japonicus</name>
    <name type="common">Sea cucumber</name>
    <dbReference type="NCBI Taxonomy" id="307972"/>
    <lineage>
        <taxon>Eukaryota</taxon>
        <taxon>Metazoa</taxon>
        <taxon>Echinodermata</taxon>
        <taxon>Eleutherozoa</taxon>
        <taxon>Echinozoa</taxon>
        <taxon>Holothuroidea</taxon>
        <taxon>Aspidochirotacea</taxon>
        <taxon>Aspidochirotida</taxon>
        <taxon>Stichopodidae</taxon>
        <taxon>Apostichopus</taxon>
    </lineage>
</organism>
<dbReference type="FunFam" id="3.30.740.10:FF:000001">
    <property type="entry name" value="Dynein light chain"/>
    <property type="match status" value="1"/>
</dbReference>
<dbReference type="Proteomes" id="UP000230750">
    <property type="component" value="Unassembled WGS sequence"/>
</dbReference>
<protein>
    <recommendedName>
        <fullName evidence="8">Dynein light chain</fullName>
    </recommendedName>
</protein>
<evidence type="ECO:0000256" key="7">
    <source>
        <dbReference type="ARBA" id="ARBA00023212"/>
    </source>
</evidence>
<evidence type="ECO:0000256" key="4">
    <source>
        <dbReference type="ARBA" id="ARBA00022701"/>
    </source>
</evidence>
<dbReference type="GO" id="GO:0005874">
    <property type="term" value="C:microtubule"/>
    <property type="evidence" value="ECO:0007669"/>
    <property type="project" value="UniProtKB-KW"/>
</dbReference>
<feature type="region of interest" description="Disordered" evidence="9">
    <location>
        <begin position="1"/>
        <end position="21"/>
    </location>
</feature>
<accession>A0A2G8LHR2</accession>
<comment type="subcellular location">
    <subcellularLocation>
        <location evidence="1 8">Cytoplasm</location>
        <location evidence="1 8">Cytoskeleton</location>
    </subcellularLocation>
</comment>
<comment type="caution">
    <text evidence="10">The sequence shown here is derived from an EMBL/GenBank/DDBJ whole genome shotgun (WGS) entry which is preliminary data.</text>
</comment>
<dbReference type="PANTHER" id="PTHR11886">
    <property type="entry name" value="DYNEIN LIGHT CHAIN"/>
    <property type="match status" value="1"/>
</dbReference>
<dbReference type="PROSITE" id="PS01239">
    <property type="entry name" value="DYNEIN_LIGHT_1"/>
    <property type="match status" value="1"/>
</dbReference>
<sequence>MTSHYSSGNSNNNHKKAVVKNADMDDKMREDVLRLARQALEKFQVEKDIASFLKRQLDELHGPTWHCVAGKHFGSYVTHEIKHFLYFYYGPMAVLVYKSG</sequence>
<dbReference type="PANTHER" id="PTHR11886:SF35">
    <property type="entry name" value="DYNEIN LIGHT CHAIN"/>
    <property type="match status" value="1"/>
</dbReference>
<evidence type="ECO:0000313" key="11">
    <source>
        <dbReference type="Proteomes" id="UP000230750"/>
    </source>
</evidence>
<feature type="compositionally biased region" description="Low complexity" evidence="9">
    <location>
        <begin position="1"/>
        <end position="12"/>
    </location>
</feature>
<keyword evidence="11" id="KW-1185">Reference proteome</keyword>
<evidence type="ECO:0000256" key="5">
    <source>
        <dbReference type="ARBA" id="ARBA00023017"/>
    </source>
</evidence>
<dbReference type="GO" id="GO:0007017">
    <property type="term" value="P:microtubule-based process"/>
    <property type="evidence" value="ECO:0007669"/>
    <property type="project" value="InterPro"/>
</dbReference>
<reference evidence="10 11" key="1">
    <citation type="journal article" date="2017" name="PLoS Biol.">
        <title>The sea cucumber genome provides insights into morphological evolution and visceral regeneration.</title>
        <authorList>
            <person name="Zhang X."/>
            <person name="Sun L."/>
            <person name="Yuan J."/>
            <person name="Sun Y."/>
            <person name="Gao Y."/>
            <person name="Zhang L."/>
            <person name="Li S."/>
            <person name="Dai H."/>
            <person name="Hamel J.F."/>
            <person name="Liu C."/>
            <person name="Yu Y."/>
            <person name="Liu S."/>
            <person name="Lin W."/>
            <person name="Guo K."/>
            <person name="Jin S."/>
            <person name="Xu P."/>
            <person name="Storey K.B."/>
            <person name="Huan P."/>
            <person name="Zhang T."/>
            <person name="Zhou Y."/>
            <person name="Zhang J."/>
            <person name="Lin C."/>
            <person name="Li X."/>
            <person name="Xing L."/>
            <person name="Huo D."/>
            <person name="Sun M."/>
            <person name="Wang L."/>
            <person name="Mercier A."/>
            <person name="Li F."/>
            <person name="Yang H."/>
            <person name="Xiang J."/>
        </authorList>
    </citation>
    <scope>NUCLEOTIDE SEQUENCE [LARGE SCALE GENOMIC DNA]</scope>
    <source>
        <strain evidence="10">Shaxun</strain>
        <tissue evidence="10">Muscle</tissue>
    </source>
</reference>
<dbReference type="AlphaFoldDB" id="A0A2G8LHR2"/>
<keyword evidence="5 8" id="KW-0243">Dynein</keyword>
<dbReference type="CDD" id="cd21452">
    <property type="entry name" value="DLC-like_DYNLL1_DYNLL2"/>
    <property type="match status" value="1"/>
</dbReference>
<evidence type="ECO:0000256" key="8">
    <source>
        <dbReference type="RuleBase" id="RU365010"/>
    </source>
</evidence>
<dbReference type="EMBL" id="MRZV01000074">
    <property type="protein sequence ID" value="PIK59775.1"/>
    <property type="molecule type" value="Genomic_DNA"/>
</dbReference>
<proteinExistence type="inferred from homology"/>